<comment type="caution">
    <text evidence="1">The sequence shown here is derived from an EMBL/GenBank/DDBJ whole genome shotgun (WGS) entry which is preliminary data.</text>
</comment>
<reference evidence="1" key="1">
    <citation type="journal article" date="2023" name="G3 (Bethesda)">
        <title>Whole genome assemblies of Zophobas morio and Tenebrio molitor.</title>
        <authorList>
            <person name="Kaur S."/>
            <person name="Stinson S.A."/>
            <person name="diCenzo G.C."/>
        </authorList>
    </citation>
    <scope>NUCLEOTIDE SEQUENCE</scope>
    <source>
        <strain evidence="1">QUZm001</strain>
    </source>
</reference>
<gene>
    <name evidence="1" type="ORF">Zmor_015525</name>
</gene>
<evidence type="ECO:0000313" key="2">
    <source>
        <dbReference type="Proteomes" id="UP001168821"/>
    </source>
</evidence>
<accession>A0AA38IJ95</accession>
<sequence>MALSNDVAKCNATLVAQTKILQTHTEQLTVHEKSIADLQSANKDLLVRADSVTDALESFNQDVRASPFSADLASSSDDVISEAVEQVRRSNNIIIYGITDTDNTELDKAVVSRLLDCLAIDLSTVASFSKMGNFSTSAKKPRALKIMFTNSQVARTILIKRVTCLSNAEFYKLQFSDDKTPKQLSYLKSLRTELKSRQEKGENNITIKFFKGVPKIINIPKN</sequence>
<proteinExistence type="predicted"/>
<protein>
    <submittedName>
        <fullName evidence="1">Uncharacterized protein</fullName>
    </submittedName>
</protein>
<name>A0AA38IJ95_9CUCU</name>
<dbReference type="EMBL" id="JALNTZ010000004">
    <property type="protein sequence ID" value="KAJ3656448.1"/>
    <property type="molecule type" value="Genomic_DNA"/>
</dbReference>
<keyword evidence="2" id="KW-1185">Reference proteome</keyword>
<dbReference type="Proteomes" id="UP001168821">
    <property type="component" value="Unassembled WGS sequence"/>
</dbReference>
<organism evidence="1 2">
    <name type="scientific">Zophobas morio</name>
    <dbReference type="NCBI Taxonomy" id="2755281"/>
    <lineage>
        <taxon>Eukaryota</taxon>
        <taxon>Metazoa</taxon>
        <taxon>Ecdysozoa</taxon>
        <taxon>Arthropoda</taxon>
        <taxon>Hexapoda</taxon>
        <taxon>Insecta</taxon>
        <taxon>Pterygota</taxon>
        <taxon>Neoptera</taxon>
        <taxon>Endopterygota</taxon>
        <taxon>Coleoptera</taxon>
        <taxon>Polyphaga</taxon>
        <taxon>Cucujiformia</taxon>
        <taxon>Tenebrionidae</taxon>
        <taxon>Zophobas</taxon>
    </lineage>
</organism>
<dbReference type="AlphaFoldDB" id="A0AA38IJ95"/>
<evidence type="ECO:0000313" key="1">
    <source>
        <dbReference type="EMBL" id="KAJ3656448.1"/>
    </source>
</evidence>